<organism evidence="2 3">
    <name type="scientific">Duganella guangzhouensis</name>
    <dbReference type="NCBI Taxonomy" id="2666084"/>
    <lineage>
        <taxon>Bacteria</taxon>
        <taxon>Pseudomonadati</taxon>
        <taxon>Pseudomonadota</taxon>
        <taxon>Betaproteobacteria</taxon>
        <taxon>Burkholderiales</taxon>
        <taxon>Oxalobacteraceae</taxon>
        <taxon>Telluria group</taxon>
        <taxon>Duganella</taxon>
    </lineage>
</organism>
<dbReference type="Proteomes" id="UP000433309">
    <property type="component" value="Unassembled WGS sequence"/>
</dbReference>
<dbReference type="EMBL" id="WKJK01000004">
    <property type="protein sequence ID" value="MRW90192.1"/>
    <property type="molecule type" value="Genomic_DNA"/>
</dbReference>
<keyword evidence="1" id="KW-0472">Membrane</keyword>
<keyword evidence="3" id="KW-1185">Reference proteome</keyword>
<keyword evidence="1" id="KW-0812">Transmembrane</keyword>
<accession>A0A6I2KXB0</accession>
<keyword evidence="1" id="KW-1133">Transmembrane helix</keyword>
<dbReference type="InterPro" id="IPR044213">
    <property type="entry name" value="At2g44920-like"/>
</dbReference>
<evidence type="ECO:0000313" key="2">
    <source>
        <dbReference type="EMBL" id="MRW90192.1"/>
    </source>
</evidence>
<gene>
    <name evidence="2" type="ORF">GJ699_09370</name>
</gene>
<dbReference type="RefSeq" id="WP_154375406.1">
    <property type="nucleotide sequence ID" value="NZ_WKJK01000004.1"/>
</dbReference>
<feature type="transmembrane region" description="Helical" evidence="1">
    <location>
        <begin position="26"/>
        <end position="43"/>
    </location>
</feature>
<dbReference type="PANTHER" id="PTHR47200:SF2">
    <property type="entry name" value="THYLAKOID LUMENAL 15 KDA PROTEIN 1, CHLOROPLASTIC"/>
    <property type="match status" value="1"/>
</dbReference>
<dbReference type="SUPFAM" id="SSF141571">
    <property type="entry name" value="Pentapeptide repeat-like"/>
    <property type="match status" value="1"/>
</dbReference>
<feature type="transmembrane region" description="Helical" evidence="1">
    <location>
        <begin position="131"/>
        <end position="156"/>
    </location>
</feature>
<dbReference type="Gene3D" id="2.160.20.80">
    <property type="entry name" value="E3 ubiquitin-protein ligase SopA"/>
    <property type="match status" value="1"/>
</dbReference>
<dbReference type="Pfam" id="PF00805">
    <property type="entry name" value="Pentapeptide"/>
    <property type="match status" value="2"/>
</dbReference>
<feature type="transmembrane region" description="Helical" evidence="1">
    <location>
        <begin position="63"/>
        <end position="85"/>
    </location>
</feature>
<feature type="transmembrane region" description="Helical" evidence="1">
    <location>
        <begin position="225"/>
        <end position="249"/>
    </location>
</feature>
<feature type="transmembrane region" description="Helical" evidence="1">
    <location>
        <begin position="198"/>
        <end position="219"/>
    </location>
</feature>
<feature type="transmembrane region" description="Helical" evidence="1">
    <location>
        <begin position="291"/>
        <end position="314"/>
    </location>
</feature>
<evidence type="ECO:0000256" key="1">
    <source>
        <dbReference type="SAM" id="Phobius"/>
    </source>
</evidence>
<proteinExistence type="predicted"/>
<dbReference type="PANTHER" id="PTHR47200">
    <property type="entry name" value="THYLAKOID LUMENAL 15 KDA PROTEIN 1, CHLOROPLASTIC"/>
    <property type="match status" value="1"/>
</dbReference>
<protein>
    <recommendedName>
        <fullName evidence="4">Pentapeptide repeat-containing protein</fullName>
    </recommendedName>
</protein>
<name>A0A6I2KXB0_9BURK</name>
<feature type="transmembrane region" description="Helical" evidence="1">
    <location>
        <begin position="321"/>
        <end position="341"/>
    </location>
</feature>
<sequence length="623" mass="67676">MATAGLTDECLFATIDESAKNTRQMLYVYLGLISYAAITVIGASDRELVLNGTVRLPIVDANIQLSLFYFLCPALVMLSFTHLQLHIIELKHLLMQVADPTTLEQRVYPWLLVRALLLLNRKIPKRFGDRLGIALTVTSAYLSLPLMLAIFAISYARTHAPVLTYLLALLPPLGCAVALGFFIQVLDLSLRDLRRKLATRPLSLVLAALALVGALTPAWELAVVVIYLIPFVLPLSLALLLAAPIAAMLERRWGWTPPHRAARSLLAASGLLFHTIVCIFVSALVHDHSGATTALIGLVIALHLYGSYVAVLLASQRRLPVAPMLVGIVLVASSCIFHLVWLSNKGEGLSLDLSHQNLVGERAADGAKTPVTPIDLQWAHLEGAKFSSAVLTDALLNKAFLRNADFSKARLDGADLSGADLSGATFNDASMRGVTLNGPAPIEHARFENARLDGATVSDLDLRYVYLKNARFDGASLVGVSLNESHDLTAAQVLAAGKLSYSYMSEAIERKVISAKPALLFSDALMRFDSHEEFVAALLQSVPEHGALSRERLCERGSLRLWHPSAAKASYRTQAQQDFACANTLERLQQLGVLKSLPDGSFEIADTALVRDARALQHSKPQQ</sequence>
<dbReference type="AlphaFoldDB" id="A0A6I2KXB0"/>
<feature type="transmembrane region" description="Helical" evidence="1">
    <location>
        <begin position="261"/>
        <end position="285"/>
    </location>
</feature>
<dbReference type="InterPro" id="IPR001646">
    <property type="entry name" value="5peptide_repeat"/>
</dbReference>
<feature type="transmembrane region" description="Helical" evidence="1">
    <location>
        <begin position="162"/>
        <end position="186"/>
    </location>
</feature>
<evidence type="ECO:0008006" key="4">
    <source>
        <dbReference type="Google" id="ProtNLM"/>
    </source>
</evidence>
<reference evidence="2 3" key="1">
    <citation type="submission" date="2019-11" db="EMBL/GenBank/DDBJ databases">
        <title>Novel species isolated from a subtropical stream in China.</title>
        <authorList>
            <person name="Lu H."/>
        </authorList>
    </citation>
    <scope>NUCLEOTIDE SEQUENCE [LARGE SCALE GENOMIC DNA]</scope>
    <source>
        <strain evidence="2 3">FT80W</strain>
    </source>
</reference>
<evidence type="ECO:0000313" key="3">
    <source>
        <dbReference type="Proteomes" id="UP000433309"/>
    </source>
</evidence>
<comment type="caution">
    <text evidence="2">The sequence shown here is derived from an EMBL/GenBank/DDBJ whole genome shotgun (WGS) entry which is preliminary data.</text>
</comment>